<comment type="caution">
    <text evidence="2">The sequence shown here is derived from an EMBL/GenBank/DDBJ whole genome shotgun (WGS) entry which is preliminary data.</text>
</comment>
<protein>
    <submittedName>
        <fullName evidence="2">Uncharacterized protein</fullName>
    </submittedName>
</protein>
<organism evidence="2 3">
    <name type="scientific">Panicum virgatum</name>
    <name type="common">Blackwell switchgrass</name>
    <dbReference type="NCBI Taxonomy" id="38727"/>
    <lineage>
        <taxon>Eukaryota</taxon>
        <taxon>Viridiplantae</taxon>
        <taxon>Streptophyta</taxon>
        <taxon>Embryophyta</taxon>
        <taxon>Tracheophyta</taxon>
        <taxon>Spermatophyta</taxon>
        <taxon>Magnoliopsida</taxon>
        <taxon>Liliopsida</taxon>
        <taxon>Poales</taxon>
        <taxon>Poaceae</taxon>
        <taxon>PACMAD clade</taxon>
        <taxon>Panicoideae</taxon>
        <taxon>Panicodae</taxon>
        <taxon>Paniceae</taxon>
        <taxon>Panicinae</taxon>
        <taxon>Panicum</taxon>
        <taxon>Panicum sect. Hiantes</taxon>
    </lineage>
</organism>
<evidence type="ECO:0000313" key="2">
    <source>
        <dbReference type="EMBL" id="KAG2629740.1"/>
    </source>
</evidence>
<proteinExistence type="predicted"/>
<feature type="region of interest" description="Disordered" evidence="1">
    <location>
        <begin position="87"/>
        <end position="176"/>
    </location>
</feature>
<gene>
    <name evidence="2" type="ORF">PVAP13_3KG449503</name>
</gene>
<sequence>MLSGHHHVTVVAATTTLPPPPAPSLDRRRHTCHRGCCAGWLRAPCSVCCAPSPWPLRRSSVRYRTTGETAGRGAPCALRHCRHWRKRAGARMPPPLKEGGRAPSAAATGKRRPGSACLRRRRKGARPRAPPLPEEGGRAPLSSAVGGRGPGRGAASAAISRRRRGRWRERGRGRRQGAHALAMVGGGTERRRRGWRRRGDGRAARGVEVAGRQWRGGSARREASVVCVCCVGAWVA</sequence>
<dbReference type="Proteomes" id="UP000823388">
    <property type="component" value="Chromosome 3K"/>
</dbReference>
<keyword evidence="3" id="KW-1185">Reference proteome</keyword>
<evidence type="ECO:0000256" key="1">
    <source>
        <dbReference type="SAM" id="MobiDB-lite"/>
    </source>
</evidence>
<evidence type="ECO:0000313" key="3">
    <source>
        <dbReference type="Proteomes" id="UP000823388"/>
    </source>
</evidence>
<name>A0A8T0V3G5_PANVG</name>
<dbReference type="EMBL" id="CM029041">
    <property type="protein sequence ID" value="KAG2629740.1"/>
    <property type="molecule type" value="Genomic_DNA"/>
</dbReference>
<dbReference type="AlphaFoldDB" id="A0A8T0V3G5"/>
<accession>A0A8T0V3G5</accession>
<reference evidence="2" key="1">
    <citation type="submission" date="2020-05" db="EMBL/GenBank/DDBJ databases">
        <title>WGS assembly of Panicum virgatum.</title>
        <authorList>
            <person name="Lovell J.T."/>
            <person name="Jenkins J."/>
            <person name="Shu S."/>
            <person name="Juenger T.E."/>
            <person name="Schmutz J."/>
        </authorList>
    </citation>
    <scope>NUCLEOTIDE SEQUENCE</scope>
    <source>
        <strain evidence="2">AP13</strain>
    </source>
</reference>
<feature type="compositionally biased region" description="Basic residues" evidence="1">
    <location>
        <begin position="160"/>
        <end position="176"/>
    </location>
</feature>
<feature type="compositionally biased region" description="Basic residues" evidence="1">
    <location>
        <begin position="109"/>
        <end position="126"/>
    </location>
</feature>